<keyword evidence="4" id="KW-1185">Reference proteome</keyword>
<dbReference type="RefSeq" id="WP_229328600.1">
    <property type="nucleotide sequence ID" value="NZ_AP025183.1"/>
</dbReference>
<proteinExistence type="predicted"/>
<gene>
    <name evidence="3" type="ORF">GENT11_10100</name>
</gene>
<dbReference type="Proteomes" id="UP001319865">
    <property type="component" value="Chromosome"/>
</dbReference>
<keyword evidence="1 3" id="KW-0808">Transferase</keyword>
<sequence>MPTLLQISIEVNSGSVGRIAEQIGEIVIENGWQSYITYARNNNPSKSEVIRIGNKLDLYWHGLETRIFDNHCFSSKSATKDLINIIKEIKPDIVHLHHLHGYFINVEILFQYLKEIEIPIVWTFHDCWTFTGHCAYFEYVGCDKWKTQCYDCEQKNEYPKSFFFDRSRQNYIDKKRIFNSVDNLIIVPVSNWLEGKVKESFLKDYPCKVIQNGIDLDVFYPKDSKASIEETYGVKDKFIILGVASTWEKRKGLEEFLKLAGFIDNDQCAIVLVGLSKSQVKKLPENIIGIERTENVAQLADLYSAADVFLNPTFEDTFPTTNLESLACGTPIITYRAGGSVESVSTDTGLVVEQGDVAGLMKAINTIRVNGKEFYGDNCRKSAIENFDKRIKFNDYFKLYTEILKK</sequence>
<dbReference type="Pfam" id="PF13439">
    <property type="entry name" value="Glyco_transf_4"/>
    <property type="match status" value="1"/>
</dbReference>
<dbReference type="PANTHER" id="PTHR46401:SF2">
    <property type="entry name" value="GLYCOSYLTRANSFERASE WBBK-RELATED"/>
    <property type="match status" value="1"/>
</dbReference>
<dbReference type="SUPFAM" id="SSF53756">
    <property type="entry name" value="UDP-Glycosyltransferase/glycogen phosphorylase"/>
    <property type="match status" value="1"/>
</dbReference>
<dbReference type="InterPro" id="IPR028098">
    <property type="entry name" value="Glyco_trans_4-like_N"/>
</dbReference>
<reference evidence="3 4" key="2">
    <citation type="journal article" date="2022" name="Microorganisms">
        <title>Complete Genome Sequences of Two Flavobacterium ammonificans Strains and a Flavobacterium ammoniigenes Strain of Ammonifying Bacterioplankton Isolated from Surface River Water.</title>
        <authorList>
            <person name="Suda W."/>
            <person name="Ogata Y."/>
            <person name="Shindo C."/>
            <person name="Watanabe K."/>
        </authorList>
    </citation>
    <scope>NUCLEOTIDE SEQUENCE [LARGE SCALE GENOMIC DNA]</scope>
    <source>
        <strain evidence="3 4">GENT11</strain>
    </source>
</reference>
<dbReference type="PANTHER" id="PTHR46401">
    <property type="entry name" value="GLYCOSYLTRANSFERASE WBBK-RELATED"/>
    <property type="match status" value="1"/>
</dbReference>
<dbReference type="EMBL" id="AP025183">
    <property type="protein sequence ID" value="BDB52698.1"/>
    <property type="molecule type" value="Genomic_DNA"/>
</dbReference>
<dbReference type="GO" id="GO:0016740">
    <property type="term" value="F:transferase activity"/>
    <property type="evidence" value="ECO:0007669"/>
    <property type="project" value="UniProtKB-KW"/>
</dbReference>
<dbReference type="Gene3D" id="3.40.50.2000">
    <property type="entry name" value="Glycogen Phosphorylase B"/>
    <property type="match status" value="2"/>
</dbReference>
<feature type="domain" description="Glycosyltransferase subfamily 4-like N-terminal" evidence="2">
    <location>
        <begin position="49"/>
        <end position="217"/>
    </location>
</feature>
<organism evidence="3 4">
    <name type="scientific">Flavobacterium ammonificans</name>
    <dbReference type="NCBI Taxonomy" id="1751056"/>
    <lineage>
        <taxon>Bacteria</taxon>
        <taxon>Pseudomonadati</taxon>
        <taxon>Bacteroidota</taxon>
        <taxon>Flavobacteriia</taxon>
        <taxon>Flavobacteriales</taxon>
        <taxon>Flavobacteriaceae</taxon>
        <taxon>Flavobacterium</taxon>
    </lineage>
</organism>
<accession>A0ABM7UXY0</accession>
<evidence type="ECO:0000259" key="2">
    <source>
        <dbReference type="Pfam" id="PF13439"/>
    </source>
</evidence>
<evidence type="ECO:0000313" key="4">
    <source>
        <dbReference type="Proteomes" id="UP001319865"/>
    </source>
</evidence>
<reference evidence="3 4" key="1">
    <citation type="journal article" date="2022" name="Int. J. Syst. Evol. Microbiol.">
        <title>Flavobacterium ammonificans sp. nov. and Flavobacterium ammoniigenes sp. nov., ammonifying bacteria isolated from surface river water.</title>
        <authorList>
            <person name="Watanabe K."/>
            <person name="Kitamura T."/>
            <person name="Ogata Y."/>
            <person name="Shindo C."/>
            <person name="Suda W."/>
        </authorList>
    </citation>
    <scope>NUCLEOTIDE SEQUENCE [LARGE SCALE GENOMIC DNA]</scope>
    <source>
        <strain evidence="3 4">GENT11</strain>
    </source>
</reference>
<protein>
    <submittedName>
        <fullName evidence="3">Glycosyl transferase</fullName>
    </submittedName>
</protein>
<name>A0ABM7UXY0_9FLAO</name>
<evidence type="ECO:0000313" key="3">
    <source>
        <dbReference type="EMBL" id="BDB52698.1"/>
    </source>
</evidence>
<dbReference type="Pfam" id="PF13692">
    <property type="entry name" value="Glyco_trans_1_4"/>
    <property type="match status" value="1"/>
</dbReference>
<evidence type="ECO:0000256" key="1">
    <source>
        <dbReference type="ARBA" id="ARBA00022679"/>
    </source>
</evidence>